<organism evidence="3 4">
    <name type="scientific">Massariosphaeria phaeospora</name>
    <dbReference type="NCBI Taxonomy" id="100035"/>
    <lineage>
        <taxon>Eukaryota</taxon>
        <taxon>Fungi</taxon>
        <taxon>Dikarya</taxon>
        <taxon>Ascomycota</taxon>
        <taxon>Pezizomycotina</taxon>
        <taxon>Dothideomycetes</taxon>
        <taxon>Pleosporomycetidae</taxon>
        <taxon>Pleosporales</taxon>
        <taxon>Pleosporales incertae sedis</taxon>
        <taxon>Massariosphaeria</taxon>
    </lineage>
</organism>
<keyword evidence="2" id="KW-0472">Membrane</keyword>
<accession>A0A7C8IFC5</accession>
<evidence type="ECO:0000313" key="4">
    <source>
        <dbReference type="Proteomes" id="UP000481861"/>
    </source>
</evidence>
<reference evidence="3 4" key="1">
    <citation type="submission" date="2020-01" db="EMBL/GenBank/DDBJ databases">
        <authorList>
            <consortium name="DOE Joint Genome Institute"/>
            <person name="Haridas S."/>
            <person name="Albert R."/>
            <person name="Binder M."/>
            <person name="Bloem J."/>
            <person name="Labutti K."/>
            <person name="Salamov A."/>
            <person name="Andreopoulos B."/>
            <person name="Baker S.E."/>
            <person name="Barry K."/>
            <person name="Bills G."/>
            <person name="Bluhm B.H."/>
            <person name="Cannon C."/>
            <person name="Castanera R."/>
            <person name="Culley D.E."/>
            <person name="Daum C."/>
            <person name="Ezra D."/>
            <person name="Gonzalez J.B."/>
            <person name="Henrissat B."/>
            <person name="Kuo A."/>
            <person name="Liang C."/>
            <person name="Lipzen A."/>
            <person name="Lutzoni F."/>
            <person name="Magnuson J."/>
            <person name="Mondo S."/>
            <person name="Nolan M."/>
            <person name="Ohm R."/>
            <person name="Pangilinan J."/>
            <person name="Park H.-J.H."/>
            <person name="Ramirez L."/>
            <person name="Alfaro M."/>
            <person name="Sun H."/>
            <person name="Tritt A."/>
            <person name="Yoshinaga Y."/>
            <person name="Zwiers L.-H.L."/>
            <person name="Turgeon B.G."/>
            <person name="Goodwin S.B."/>
            <person name="Spatafora J.W."/>
            <person name="Crous P.W."/>
            <person name="Grigoriev I.V."/>
        </authorList>
    </citation>
    <scope>NUCLEOTIDE SEQUENCE [LARGE SCALE GENOMIC DNA]</scope>
    <source>
        <strain evidence="3 4">CBS 611.86</strain>
    </source>
</reference>
<keyword evidence="4" id="KW-1185">Reference proteome</keyword>
<evidence type="ECO:0000313" key="3">
    <source>
        <dbReference type="EMBL" id="KAF2871627.1"/>
    </source>
</evidence>
<comment type="caution">
    <text evidence="3">The sequence shown here is derived from an EMBL/GenBank/DDBJ whole genome shotgun (WGS) entry which is preliminary data.</text>
</comment>
<dbReference type="Proteomes" id="UP000481861">
    <property type="component" value="Unassembled WGS sequence"/>
</dbReference>
<protein>
    <submittedName>
        <fullName evidence="3">Uncharacterized protein</fullName>
    </submittedName>
</protein>
<keyword evidence="2" id="KW-1133">Transmembrane helix</keyword>
<keyword evidence="2" id="KW-0812">Transmembrane</keyword>
<dbReference type="AlphaFoldDB" id="A0A7C8IFC5"/>
<sequence length="135" mass="14709">MQVDFTTTTQTHPHVPSSSTPTSRALERAFTSGHLALIISRILAVVLNPPTSGCSPALFRLVSVTMDGPMCDVRRPCFRISAYKGKAGLPHVNPLFLVFAFCWSSLFLSSLSGIVGLMLSHGVRLKRHGKGLLRY</sequence>
<feature type="transmembrane region" description="Helical" evidence="2">
    <location>
        <begin position="95"/>
        <end position="119"/>
    </location>
</feature>
<gene>
    <name evidence="3" type="ORF">BDV95DRAFT_44867</name>
</gene>
<feature type="region of interest" description="Disordered" evidence="1">
    <location>
        <begin position="1"/>
        <end position="23"/>
    </location>
</feature>
<name>A0A7C8IFC5_9PLEO</name>
<dbReference type="EMBL" id="JAADJZ010000011">
    <property type="protein sequence ID" value="KAF2871627.1"/>
    <property type="molecule type" value="Genomic_DNA"/>
</dbReference>
<evidence type="ECO:0000256" key="1">
    <source>
        <dbReference type="SAM" id="MobiDB-lite"/>
    </source>
</evidence>
<evidence type="ECO:0000256" key="2">
    <source>
        <dbReference type="SAM" id="Phobius"/>
    </source>
</evidence>
<proteinExistence type="predicted"/>